<gene>
    <name evidence="2" type="ORF">LVY72_14825</name>
</gene>
<feature type="transmembrane region" description="Helical" evidence="1">
    <location>
        <begin position="172"/>
        <end position="188"/>
    </location>
</feature>
<feature type="transmembrane region" description="Helical" evidence="1">
    <location>
        <begin position="354"/>
        <end position="375"/>
    </location>
</feature>
<accession>A0ABS9L929</accession>
<keyword evidence="1" id="KW-0472">Membrane</keyword>
<feature type="transmembrane region" description="Helical" evidence="1">
    <location>
        <begin position="230"/>
        <end position="252"/>
    </location>
</feature>
<protein>
    <submittedName>
        <fullName evidence="2">Amino acid transporter</fullName>
    </submittedName>
</protein>
<dbReference type="Gene3D" id="1.20.1740.10">
    <property type="entry name" value="Amino acid/polyamine transporter I"/>
    <property type="match status" value="1"/>
</dbReference>
<feature type="transmembrane region" description="Helical" evidence="1">
    <location>
        <begin position="293"/>
        <end position="316"/>
    </location>
</feature>
<comment type="caution">
    <text evidence="2">The sequence shown here is derived from an EMBL/GenBank/DDBJ whole genome shotgun (WGS) entry which is preliminary data.</text>
</comment>
<keyword evidence="1" id="KW-1133">Transmembrane helix</keyword>
<feature type="transmembrane region" description="Helical" evidence="1">
    <location>
        <begin position="446"/>
        <end position="464"/>
    </location>
</feature>
<feature type="transmembrane region" description="Helical" evidence="1">
    <location>
        <begin position="130"/>
        <end position="152"/>
    </location>
</feature>
<dbReference type="EMBL" id="JAKLTQ010000011">
    <property type="protein sequence ID" value="MCG2623170.1"/>
    <property type="molecule type" value="Genomic_DNA"/>
</dbReference>
<feature type="transmembrane region" description="Helical" evidence="1">
    <location>
        <begin position="412"/>
        <end position="434"/>
    </location>
</feature>
<evidence type="ECO:0000313" key="2">
    <source>
        <dbReference type="EMBL" id="MCG2623170.1"/>
    </source>
</evidence>
<feature type="transmembrane region" description="Helical" evidence="1">
    <location>
        <begin position="195"/>
        <end position="218"/>
    </location>
</feature>
<evidence type="ECO:0000256" key="1">
    <source>
        <dbReference type="SAM" id="Phobius"/>
    </source>
</evidence>
<evidence type="ECO:0000313" key="3">
    <source>
        <dbReference type="Proteomes" id="UP001165368"/>
    </source>
</evidence>
<dbReference type="RefSeq" id="WP_237822206.1">
    <property type="nucleotide sequence ID" value="NZ_JAKLTQ010000011.1"/>
</dbReference>
<reference evidence="2" key="1">
    <citation type="submission" date="2022-01" db="EMBL/GenBank/DDBJ databases">
        <authorList>
            <person name="Jo J.-H."/>
            <person name="Im W.-T."/>
        </authorList>
    </citation>
    <scope>NUCLEOTIDE SEQUENCE</scope>
    <source>
        <strain evidence="2">I2-34</strain>
    </source>
</reference>
<feature type="transmembrane region" description="Helical" evidence="1">
    <location>
        <begin position="73"/>
        <end position="102"/>
    </location>
</feature>
<feature type="transmembrane region" description="Helical" evidence="1">
    <location>
        <begin position="387"/>
        <end position="406"/>
    </location>
</feature>
<sequence>MTTLSLPPADPSAPRPGAGARFRSWLLFGLQDAKGSHLGPGAVSGSHLKKHAWWQVMCLTGVDYFSTLGYQPAIAALAAGAISPLATLVLVAVTVLGALPVYRRVADESPRGEGSIAMLERLLPRWGGKFLVLVLLGFAATDFMITMTLSAADATAHAIQNPFAPGWLQGQNVPVTLFLLALLAAVFLRGFREAIGVAVALVAIYLGLNVVVVATTVVEVFTHPVAVGDWWLALTTSHGSPFMVVGIALLVFPKLALGLSGFETGVAVMPQIRGHAGDTEENPAGRIKGARRLLTTAAVIMSSFLVTTSFTTVVLIPAQEFEPGGQANGRALAFLAHEYLGNGFGTVYDLSTIAILWFAGASAMAGLLNLVPRYLPRYGMAPEWARAVRPLVLVFTVTGFLITYLFEADVDAQGGAYATGVLVLMTSAAVAVTLSARRRKQHRRTAGFGVIAIVFIYTTVANIFERPEGIRIATFFILGIIVISLLSRILRSFELHATHVRLDQQALEFVADADEGPIVIIAHEPLRLNAEAYRDKLASAMKVSHLPVDRQALFLEVIVDDSSDFETALEVRGVIRHGYPILEVHGPVVPNTIASVLLHIRDVTGLMPHIYFRWTEGNPVINLLRFLFLGEGEIAPVTREVLREAEPDVTKRPWVHVG</sequence>
<name>A0ABS9L929_9MICC</name>
<feature type="transmembrane region" description="Helical" evidence="1">
    <location>
        <begin position="470"/>
        <end position="490"/>
    </location>
</feature>
<proteinExistence type="predicted"/>
<keyword evidence="1" id="KW-0812">Transmembrane</keyword>
<dbReference type="Proteomes" id="UP001165368">
    <property type="component" value="Unassembled WGS sequence"/>
</dbReference>
<keyword evidence="3" id="KW-1185">Reference proteome</keyword>
<organism evidence="2 3">
    <name type="scientific">Arthrobacter hankyongi</name>
    <dbReference type="NCBI Taxonomy" id="2904801"/>
    <lineage>
        <taxon>Bacteria</taxon>
        <taxon>Bacillati</taxon>
        <taxon>Actinomycetota</taxon>
        <taxon>Actinomycetes</taxon>
        <taxon>Micrococcales</taxon>
        <taxon>Micrococcaceae</taxon>
        <taxon>Arthrobacter</taxon>
    </lineage>
</organism>